<evidence type="ECO:0000313" key="1">
    <source>
        <dbReference type="EMBL" id="GGC64103.1"/>
    </source>
</evidence>
<protein>
    <submittedName>
        <fullName evidence="1">Uncharacterized protein</fullName>
    </submittedName>
</protein>
<dbReference type="EMBL" id="BMED01000001">
    <property type="protein sequence ID" value="GGC64103.1"/>
    <property type="molecule type" value="Genomic_DNA"/>
</dbReference>
<proteinExistence type="predicted"/>
<evidence type="ECO:0000313" key="2">
    <source>
        <dbReference type="Proteomes" id="UP000637423"/>
    </source>
</evidence>
<dbReference type="AlphaFoldDB" id="A0A916U9I9"/>
<name>A0A916U9I9_9BURK</name>
<keyword evidence="2" id="KW-1185">Reference proteome</keyword>
<comment type="caution">
    <text evidence="1">The sequence shown here is derived from an EMBL/GenBank/DDBJ whole genome shotgun (WGS) entry which is preliminary data.</text>
</comment>
<gene>
    <name evidence="1" type="ORF">GCM10011396_08800</name>
</gene>
<organism evidence="1 2">
    <name type="scientific">Undibacterium terreum</name>
    <dbReference type="NCBI Taxonomy" id="1224302"/>
    <lineage>
        <taxon>Bacteria</taxon>
        <taxon>Pseudomonadati</taxon>
        <taxon>Pseudomonadota</taxon>
        <taxon>Betaproteobacteria</taxon>
        <taxon>Burkholderiales</taxon>
        <taxon>Oxalobacteraceae</taxon>
        <taxon>Undibacterium</taxon>
    </lineage>
</organism>
<reference evidence="1" key="2">
    <citation type="submission" date="2020-09" db="EMBL/GenBank/DDBJ databases">
        <authorList>
            <person name="Sun Q."/>
            <person name="Zhou Y."/>
        </authorList>
    </citation>
    <scope>NUCLEOTIDE SEQUENCE</scope>
    <source>
        <strain evidence="1">CGMCC 1.10998</strain>
    </source>
</reference>
<accession>A0A916U9I9</accession>
<reference evidence="1" key="1">
    <citation type="journal article" date="2014" name="Int. J. Syst. Evol. Microbiol.">
        <title>Complete genome sequence of Corynebacterium casei LMG S-19264T (=DSM 44701T), isolated from a smear-ripened cheese.</title>
        <authorList>
            <consortium name="US DOE Joint Genome Institute (JGI-PGF)"/>
            <person name="Walter F."/>
            <person name="Albersmeier A."/>
            <person name="Kalinowski J."/>
            <person name="Ruckert C."/>
        </authorList>
    </citation>
    <scope>NUCLEOTIDE SEQUENCE</scope>
    <source>
        <strain evidence="1">CGMCC 1.10998</strain>
    </source>
</reference>
<dbReference type="Proteomes" id="UP000637423">
    <property type="component" value="Unassembled WGS sequence"/>
</dbReference>
<sequence length="93" mass="9786">MGPLTKTYGATEWLVYACSDAKSIVVVTAAGNPGLPFYFMLYSQGGVRKLFGEGTGQKSVTDAAYKELAGLTEPEIASLISLAKLAPKANSPR</sequence>